<keyword evidence="4" id="KW-0804">Transcription</keyword>
<comment type="subcellular location">
    <subcellularLocation>
        <location evidence="1">Nucleus</location>
    </subcellularLocation>
</comment>
<dbReference type="GO" id="GO:0008270">
    <property type="term" value="F:zinc ion binding"/>
    <property type="evidence" value="ECO:0007669"/>
    <property type="project" value="InterPro"/>
</dbReference>
<protein>
    <recommendedName>
        <fullName evidence="6">Xylanolytic transcriptional activator regulatory domain-containing protein</fullName>
    </recommendedName>
</protein>
<dbReference type="GO" id="GO:0003677">
    <property type="term" value="F:DNA binding"/>
    <property type="evidence" value="ECO:0007669"/>
    <property type="project" value="InterPro"/>
</dbReference>
<dbReference type="InterPro" id="IPR050815">
    <property type="entry name" value="TF_fung"/>
</dbReference>
<keyword evidence="2" id="KW-0479">Metal-binding</keyword>
<comment type="caution">
    <text evidence="7">The sequence shown here is derived from an EMBL/GenBank/DDBJ whole genome shotgun (WGS) entry which is preliminary data.</text>
</comment>
<evidence type="ECO:0000259" key="6">
    <source>
        <dbReference type="Pfam" id="PF04082"/>
    </source>
</evidence>
<evidence type="ECO:0000313" key="8">
    <source>
        <dbReference type="Proteomes" id="UP000605846"/>
    </source>
</evidence>
<dbReference type="GO" id="GO:0006351">
    <property type="term" value="P:DNA-templated transcription"/>
    <property type="evidence" value="ECO:0007669"/>
    <property type="project" value="InterPro"/>
</dbReference>
<evidence type="ECO:0000256" key="5">
    <source>
        <dbReference type="ARBA" id="ARBA00023242"/>
    </source>
</evidence>
<evidence type="ECO:0000256" key="3">
    <source>
        <dbReference type="ARBA" id="ARBA00023015"/>
    </source>
</evidence>
<keyword evidence="3" id="KW-0805">Transcription regulation</keyword>
<evidence type="ECO:0000256" key="2">
    <source>
        <dbReference type="ARBA" id="ARBA00022723"/>
    </source>
</evidence>
<dbReference type="Proteomes" id="UP000605846">
    <property type="component" value="Unassembled WGS sequence"/>
</dbReference>
<keyword evidence="8" id="KW-1185">Reference proteome</keyword>
<dbReference type="OrthoDB" id="39175at2759"/>
<proteinExistence type="predicted"/>
<evidence type="ECO:0000256" key="4">
    <source>
        <dbReference type="ARBA" id="ARBA00023163"/>
    </source>
</evidence>
<dbReference type="GO" id="GO:0000981">
    <property type="term" value="F:DNA-binding transcription factor activity, RNA polymerase II-specific"/>
    <property type="evidence" value="ECO:0007669"/>
    <property type="project" value="InterPro"/>
</dbReference>
<dbReference type="AlphaFoldDB" id="A0A8H7ENJ2"/>
<dbReference type="Pfam" id="PF04082">
    <property type="entry name" value="Fungal_trans"/>
    <property type="match status" value="1"/>
</dbReference>
<dbReference type="PANTHER" id="PTHR47338">
    <property type="entry name" value="ZN(II)2CYS6 TRANSCRIPTION FACTOR (EUROFUNG)-RELATED"/>
    <property type="match status" value="1"/>
</dbReference>
<keyword evidence="5" id="KW-0539">Nucleus</keyword>
<dbReference type="GO" id="GO:0005634">
    <property type="term" value="C:nucleus"/>
    <property type="evidence" value="ECO:0007669"/>
    <property type="project" value="UniProtKB-SubCell"/>
</dbReference>
<name>A0A8H7ENJ2_9FUNG</name>
<gene>
    <name evidence="7" type="ORF">EC973_009197</name>
</gene>
<dbReference type="EMBL" id="JABAYA010000088">
    <property type="protein sequence ID" value="KAF7725865.1"/>
    <property type="molecule type" value="Genomic_DNA"/>
</dbReference>
<reference evidence="7" key="1">
    <citation type="submission" date="2020-01" db="EMBL/GenBank/DDBJ databases">
        <title>Genome Sequencing of Three Apophysomyces-Like Fungal Strains Confirms a Novel Fungal Genus in the Mucoromycota with divergent Burkholderia-like Endosymbiotic Bacteria.</title>
        <authorList>
            <person name="Stajich J.E."/>
            <person name="Macias A.M."/>
            <person name="Carter-House D."/>
            <person name="Lovett B."/>
            <person name="Kasson L.R."/>
            <person name="Berry K."/>
            <person name="Grigoriev I."/>
            <person name="Chang Y."/>
            <person name="Spatafora J."/>
            <person name="Kasson M.T."/>
        </authorList>
    </citation>
    <scope>NUCLEOTIDE SEQUENCE</scope>
    <source>
        <strain evidence="7">NRRL A-21654</strain>
    </source>
</reference>
<feature type="domain" description="Xylanolytic transcriptional activator regulatory" evidence="6">
    <location>
        <begin position="116"/>
        <end position="256"/>
    </location>
</feature>
<accession>A0A8H7ENJ2</accession>
<evidence type="ECO:0000256" key="1">
    <source>
        <dbReference type="ARBA" id="ARBA00004123"/>
    </source>
</evidence>
<dbReference type="PANTHER" id="PTHR47338:SF5">
    <property type="entry name" value="ZN(II)2CYS6 TRANSCRIPTION FACTOR (EUROFUNG)"/>
    <property type="match status" value="1"/>
</dbReference>
<dbReference type="CDD" id="cd12148">
    <property type="entry name" value="fungal_TF_MHR"/>
    <property type="match status" value="1"/>
</dbReference>
<sequence length="513" mass="59602">MDRWQTCVNQTSKARRAQFRWKITSTAEGLRVQTSVRSFHDLARLVEQIRRIVSTHDEEKSLGLAIQPTPGLFDIWTEWCTPKRLRFPKDYPIDISKEQTDHLVELFCRTPCCSTSRIPFINPAEFLARYRSSPAYQPSTLLVYAVCAMAARNAFQLHVWGNRPSHESPQYNIGKPLSIAYCLRARELLAESFDEPSMDNCKAALLLSYCSHQNGYPHVIYFYEWIAFTMAQQLGLYDSNRTLTREENMLVWSLYYYNTWYRVLRGNTGSSLRSSAFFPHQPLPEVMTPNSKKEADIIECYAHNMWVYMFELLLLLDDTMARLIDTQDSATHRTLMDEVCIMQSKLDSFYARLPSDWQRCPSVTGRCHSSDHDEYYHVDAASFTQFCIQNVQIQYNINQILLHQGFLPGKPSSGKWYPVDRLCTCIDAANFIIRSMDRMIKESEGCCVPFVGIIFCNLVYCKLLNYDEGHYRDLARRCLKRSVDLAKASKSYQYDFEMARTMVDLLEQNIPTS</sequence>
<organism evidence="7 8">
    <name type="scientific">Apophysomyces ossiformis</name>
    <dbReference type="NCBI Taxonomy" id="679940"/>
    <lineage>
        <taxon>Eukaryota</taxon>
        <taxon>Fungi</taxon>
        <taxon>Fungi incertae sedis</taxon>
        <taxon>Mucoromycota</taxon>
        <taxon>Mucoromycotina</taxon>
        <taxon>Mucoromycetes</taxon>
        <taxon>Mucorales</taxon>
        <taxon>Mucorineae</taxon>
        <taxon>Mucoraceae</taxon>
        <taxon>Apophysomyces</taxon>
    </lineage>
</organism>
<evidence type="ECO:0000313" key="7">
    <source>
        <dbReference type="EMBL" id="KAF7725865.1"/>
    </source>
</evidence>
<dbReference type="InterPro" id="IPR007219">
    <property type="entry name" value="XnlR_reg_dom"/>
</dbReference>